<name>A0A4R4TMF4_9ACTN</name>
<evidence type="ECO:0000313" key="3">
    <source>
        <dbReference type="Proteomes" id="UP000295345"/>
    </source>
</evidence>
<keyword evidence="3" id="KW-1185">Reference proteome</keyword>
<dbReference type="AlphaFoldDB" id="A0A4R4TMF4"/>
<accession>A0A4R4TMF4</accession>
<dbReference type="GO" id="GO:0003677">
    <property type="term" value="F:DNA binding"/>
    <property type="evidence" value="ECO:0007669"/>
    <property type="project" value="InterPro"/>
</dbReference>
<dbReference type="InterPro" id="IPR001387">
    <property type="entry name" value="Cro/C1-type_HTH"/>
</dbReference>
<evidence type="ECO:0000313" key="2">
    <source>
        <dbReference type="EMBL" id="TDC76283.1"/>
    </source>
</evidence>
<protein>
    <submittedName>
        <fullName evidence="2">XRE family transcriptional regulator</fullName>
    </submittedName>
</protein>
<dbReference type="Pfam" id="PF17765">
    <property type="entry name" value="MLTR_LBD"/>
    <property type="match status" value="1"/>
</dbReference>
<dbReference type="InterPro" id="IPR041413">
    <property type="entry name" value="MLTR_LBD"/>
</dbReference>
<evidence type="ECO:0000259" key="1">
    <source>
        <dbReference type="SMART" id="SM00530"/>
    </source>
</evidence>
<comment type="caution">
    <text evidence="2">The sequence shown here is derived from an EMBL/GenBank/DDBJ whole genome shotgun (WGS) entry which is preliminary data.</text>
</comment>
<dbReference type="InterPro" id="IPR010982">
    <property type="entry name" value="Lambda_DNA-bd_dom_sf"/>
</dbReference>
<dbReference type="PANTHER" id="PTHR35010">
    <property type="entry name" value="BLL4672 PROTEIN-RELATED"/>
    <property type="match status" value="1"/>
</dbReference>
<dbReference type="CDD" id="cd00093">
    <property type="entry name" value="HTH_XRE"/>
    <property type="match status" value="1"/>
</dbReference>
<dbReference type="SMART" id="SM00530">
    <property type="entry name" value="HTH_XRE"/>
    <property type="match status" value="1"/>
</dbReference>
<sequence length="270" mass="29218">MSGTHRIVGMEADALRRELGAHLRAHRALVSPEQVGLPGGGRRRAPGLRREEVAALAGVSLAWYTWLEQGRVAVSRQVVDAVCRALRMPSAAHRHALALAGFRPAEPAGESRAVAPATRALIDGWPDTAALVLDERFDILAWNAAHRRLWGDPAAVPADRRNLLLLLAAARDRMPAADAEPLLRGLFEHFRAATGHAPGHPRTAGITRLLAAERPDVAPWWQCRAVGDFPPTTATVTGTGRLTFTLLRPVAEPDRYLLAQTPDRPVRPAG</sequence>
<dbReference type="Proteomes" id="UP000295345">
    <property type="component" value="Unassembled WGS sequence"/>
</dbReference>
<dbReference type="EMBL" id="SMKI01000080">
    <property type="protein sequence ID" value="TDC76283.1"/>
    <property type="molecule type" value="Genomic_DNA"/>
</dbReference>
<dbReference type="Gene3D" id="3.30.450.180">
    <property type="match status" value="1"/>
</dbReference>
<organism evidence="2 3">
    <name type="scientific">Streptomyces hainanensis</name>
    <dbReference type="NCBI Taxonomy" id="402648"/>
    <lineage>
        <taxon>Bacteria</taxon>
        <taxon>Bacillati</taxon>
        <taxon>Actinomycetota</taxon>
        <taxon>Actinomycetes</taxon>
        <taxon>Kitasatosporales</taxon>
        <taxon>Streptomycetaceae</taxon>
        <taxon>Streptomyces</taxon>
    </lineage>
</organism>
<gene>
    <name evidence="2" type="ORF">E1283_10150</name>
</gene>
<dbReference type="RefSeq" id="WP_132817617.1">
    <property type="nucleotide sequence ID" value="NZ_SMKI01000080.1"/>
</dbReference>
<dbReference type="SUPFAM" id="SSF47413">
    <property type="entry name" value="lambda repressor-like DNA-binding domains"/>
    <property type="match status" value="1"/>
</dbReference>
<proteinExistence type="predicted"/>
<dbReference type="Gene3D" id="1.10.260.40">
    <property type="entry name" value="lambda repressor-like DNA-binding domains"/>
    <property type="match status" value="1"/>
</dbReference>
<reference evidence="2 3" key="1">
    <citation type="submission" date="2019-03" db="EMBL/GenBank/DDBJ databases">
        <title>Draft genome sequences of novel Actinobacteria.</title>
        <authorList>
            <person name="Sahin N."/>
            <person name="Ay H."/>
            <person name="Saygin H."/>
        </authorList>
    </citation>
    <scope>NUCLEOTIDE SEQUENCE [LARGE SCALE GENOMIC DNA]</scope>
    <source>
        <strain evidence="2 3">DSM 41900</strain>
    </source>
</reference>
<dbReference type="Pfam" id="PF13560">
    <property type="entry name" value="HTH_31"/>
    <property type="match status" value="1"/>
</dbReference>
<feature type="domain" description="HTH cro/C1-type" evidence="1">
    <location>
        <begin position="22"/>
        <end position="93"/>
    </location>
</feature>
<dbReference type="OrthoDB" id="3542608at2"/>